<dbReference type="InterPro" id="IPR001841">
    <property type="entry name" value="Znf_RING"/>
</dbReference>
<comment type="catalytic activity">
    <reaction evidence="1">
        <text>S-ubiquitinyl-[E2 ubiquitin-conjugating enzyme]-L-cysteine + [acceptor protein]-L-lysine = [E2 ubiquitin-conjugating enzyme]-L-cysteine + N(6)-ubiquitinyl-[acceptor protein]-L-lysine.</text>
        <dbReference type="EC" id="2.3.2.27"/>
    </reaction>
</comment>
<protein>
    <recommendedName>
        <fullName evidence="3">RING-type E3 ubiquitin transferase</fullName>
        <ecNumber evidence="3">2.3.2.27</ecNumber>
    </recommendedName>
</protein>
<dbReference type="SMART" id="SM00184">
    <property type="entry name" value="RING"/>
    <property type="match status" value="1"/>
</dbReference>
<evidence type="ECO:0000256" key="10">
    <source>
        <dbReference type="PROSITE-ProRule" id="PRU00175"/>
    </source>
</evidence>
<dbReference type="Proteomes" id="UP000887575">
    <property type="component" value="Unassembled WGS sequence"/>
</dbReference>
<dbReference type="GO" id="GO:0006302">
    <property type="term" value="P:double-strand break repair"/>
    <property type="evidence" value="ECO:0007669"/>
    <property type="project" value="TreeGrafter"/>
</dbReference>
<keyword evidence="8" id="KW-0862">Zinc</keyword>
<dbReference type="GO" id="GO:0061630">
    <property type="term" value="F:ubiquitin protein ligase activity"/>
    <property type="evidence" value="ECO:0007669"/>
    <property type="project" value="UniProtKB-EC"/>
</dbReference>
<evidence type="ECO:0000256" key="2">
    <source>
        <dbReference type="ARBA" id="ARBA00004123"/>
    </source>
</evidence>
<keyword evidence="9" id="KW-0539">Nucleus</keyword>
<feature type="domain" description="RING-type" evidence="12">
    <location>
        <begin position="10"/>
        <end position="52"/>
    </location>
</feature>
<keyword evidence="4" id="KW-0808">Transferase</keyword>
<evidence type="ECO:0000256" key="8">
    <source>
        <dbReference type="ARBA" id="ARBA00022833"/>
    </source>
</evidence>
<evidence type="ECO:0000256" key="1">
    <source>
        <dbReference type="ARBA" id="ARBA00000900"/>
    </source>
</evidence>
<dbReference type="Pfam" id="PF13639">
    <property type="entry name" value="zf-RING_2"/>
    <property type="match status" value="1"/>
</dbReference>
<keyword evidence="5" id="KW-0227">DNA damage</keyword>
<dbReference type="CDD" id="cd16564">
    <property type="entry name" value="RING-HC_RNF222"/>
    <property type="match status" value="1"/>
</dbReference>
<evidence type="ECO:0000313" key="13">
    <source>
        <dbReference type="Proteomes" id="UP000887575"/>
    </source>
</evidence>
<reference evidence="14" key="1">
    <citation type="submission" date="2024-02" db="UniProtKB">
        <authorList>
            <consortium name="WormBaseParasite"/>
        </authorList>
    </citation>
    <scope>IDENTIFICATION</scope>
</reference>
<dbReference type="WBParaSite" id="MBELARI_LOCUS15389">
    <property type="protein sequence ID" value="MBELARI_LOCUS15389"/>
    <property type="gene ID" value="MBELARI_LOCUS15389"/>
</dbReference>
<evidence type="ECO:0000256" key="7">
    <source>
        <dbReference type="ARBA" id="ARBA00022786"/>
    </source>
</evidence>
<name>A0AAF3EMW2_9BILA</name>
<keyword evidence="6 10" id="KW-0863">Zinc-finger</keyword>
<dbReference type="AlphaFoldDB" id="A0AAF3EMW2"/>
<evidence type="ECO:0000259" key="12">
    <source>
        <dbReference type="PROSITE" id="PS50089"/>
    </source>
</evidence>
<keyword evidence="7" id="KW-0833">Ubl conjugation pathway</keyword>
<dbReference type="InterPro" id="IPR013083">
    <property type="entry name" value="Znf_RING/FYVE/PHD"/>
</dbReference>
<dbReference type="InterPro" id="IPR051657">
    <property type="entry name" value="RNF168/RNF169_E3_ubiq-ligase"/>
</dbReference>
<dbReference type="SUPFAM" id="SSF57850">
    <property type="entry name" value="RING/U-box"/>
    <property type="match status" value="1"/>
</dbReference>
<organism evidence="13 14">
    <name type="scientific">Mesorhabditis belari</name>
    <dbReference type="NCBI Taxonomy" id="2138241"/>
    <lineage>
        <taxon>Eukaryota</taxon>
        <taxon>Metazoa</taxon>
        <taxon>Ecdysozoa</taxon>
        <taxon>Nematoda</taxon>
        <taxon>Chromadorea</taxon>
        <taxon>Rhabditida</taxon>
        <taxon>Rhabditina</taxon>
        <taxon>Rhabditomorpha</taxon>
        <taxon>Rhabditoidea</taxon>
        <taxon>Rhabditidae</taxon>
        <taxon>Mesorhabditinae</taxon>
        <taxon>Mesorhabditis</taxon>
    </lineage>
</organism>
<evidence type="ECO:0000256" key="3">
    <source>
        <dbReference type="ARBA" id="ARBA00012483"/>
    </source>
</evidence>
<keyword evidence="11" id="KW-0175">Coiled coil</keyword>
<proteinExistence type="predicted"/>
<evidence type="ECO:0000256" key="4">
    <source>
        <dbReference type="ARBA" id="ARBA00022679"/>
    </source>
</evidence>
<dbReference type="GO" id="GO:0008270">
    <property type="term" value="F:zinc ion binding"/>
    <property type="evidence" value="ECO:0007669"/>
    <property type="project" value="UniProtKB-KW"/>
</dbReference>
<evidence type="ECO:0000256" key="5">
    <source>
        <dbReference type="ARBA" id="ARBA00022763"/>
    </source>
</evidence>
<evidence type="ECO:0000313" key="14">
    <source>
        <dbReference type="WBParaSite" id="MBELARI_LOCUS15389"/>
    </source>
</evidence>
<feature type="coiled-coil region" evidence="11">
    <location>
        <begin position="155"/>
        <end position="182"/>
    </location>
</feature>
<evidence type="ECO:0000256" key="11">
    <source>
        <dbReference type="SAM" id="Coils"/>
    </source>
</evidence>
<keyword evidence="13" id="KW-1185">Reference proteome</keyword>
<comment type="subcellular location">
    <subcellularLocation>
        <location evidence="2">Nucleus</location>
    </subcellularLocation>
</comment>
<dbReference type="PANTHER" id="PTHR23328:SF0">
    <property type="entry name" value="RING-TYPE DOMAIN-CONTAINING PROTEIN"/>
    <property type="match status" value="1"/>
</dbReference>
<accession>A0AAF3EMW2</accession>
<dbReference type="GO" id="GO:0031491">
    <property type="term" value="F:nucleosome binding"/>
    <property type="evidence" value="ECO:0007669"/>
    <property type="project" value="TreeGrafter"/>
</dbReference>
<evidence type="ECO:0000256" key="9">
    <source>
        <dbReference type="ARBA" id="ARBA00023242"/>
    </source>
</evidence>
<keyword evidence="6 10" id="KW-0479">Metal-binding</keyword>
<dbReference type="GO" id="GO:0005634">
    <property type="term" value="C:nucleus"/>
    <property type="evidence" value="ECO:0007669"/>
    <property type="project" value="UniProtKB-SubCell"/>
</dbReference>
<dbReference type="GO" id="GO:0035861">
    <property type="term" value="C:site of double-strand break"/>
    <property type="evidence" value="ECO:0007669"/>
    <property type="project" value="TreeGrafter"/>
</dbReference>
<dbReference type="PANTHER" id="PTHR23328">
    <property type="entry name" value="RING-TYPE DOMAIN-CONTAINING PROTEIN"/>
    <property type="match status" value="1"/>
</dbReference>
<dbReference type="Gene3D" id="3.30.40.10">
    <property type="entry name" value="Zinc/RING finger domain, C3HC4 (zinc finger)"/>
    <property type="match status" value="1"/>
</dbReference>
<dbReference type="PROSITE" id="PS50089">
    <property type="entry name" value="ZF_RING_2"/>
    <property type="match status" value="1"/>
</dbReference>
<sequence>MSQGILDFECPICYDEFDHAYKRPMTMNCGHSVCEDCSNKGMGTMKTCPKCRTLITTRAINFSLLGAIEQFAQQKAELLELRARQSAQTREQNVTSGTLDELKNSLGNLKLESEAMQRQRAQETLAQINYLQNQVHQQVNQRQITDLNVQIIALQNRLSRENQSKDRRVEELEAKILEMQHKQQQPQTPRVDPVMEAKIAELERKLESSMQTSGDIQLTG</sequence>
<dbReference type="EC" id="2.3.2.27" evidence="3"/>
<evidence type="ECO:0000256" key="6">
    <source>
        <dbReference type="ARBA" id="ARBA00022771"/>
    </source>
</evidence>